<evidence type="ECO:0008006" key="5">
    <source>
        <dbReference type="Google" id="ProtNLM"/>
    </source>
</evidence>
<reference evidence="4" key="1">
    <citation type="journal article" date="2019" name="Int. J. Syst. Evol. Microbiol.">
        <title>The Global Catalogue of Microorganisms (GCM) 10K type strain sequencing project: providing services to taxonomists for standard genome sequencing and annotation.</title>
        <authorList>
            <consortium name="The Broad Institute Genomics Platform"/>
            <consortium name="The Broad Institute Genome Sequencing Center for Infectious Disease"/>
            <person name="Wu L."/>
            <person name="Ma J."/>
        </authorList>
    </citation>
    <scope>NUCLEOTIDE SEQUENCE [LARGE SCALE GENOMIC DNA]</scope>
    <source>
        <strain evidence="4">KCTC 52127</strain>
    </source>
</reference>
<feature type="region of interest" description="Disordered" evidence="1">
    <location>
        <begin position="69"/>
        <end position="112"/>
    </location>
</feature>
<accession>A0ABW5LQH8</accession>
<evidence type="ECO:0000313" key="3">
    <source>
        <dbReference type="EMBL" id="MFD2566875.1"/>
    </source>
</evidence>
<comment type="caution">
    <text evidence="3">The sequence shown here is derived from an EMBL/GenBank/DDBJ whole genome shotgun (WGS) entry which is preliminary data.</text>
</comment>
<keyword evidence="2" id="KW-0812">Transmembrane</keyword>
<feature type="transmembrane region" description="Helical" evidence="2">
    <location>
        <begin position="43"/>
        <end position="64"/>
    </location>
</feature>
<organism evidence="3 4">
    <name type="scientific">Pseudotenacibaculum haliotis</name>
    <dbReference type="NCBI Taxonomy" id="1862138"/>
    <lineage>
        <taxon>Bacteria</taxon>
        <taxon>Pseudomonadati</taxon>
        <taxon>Bacteroidota</taxon>
        <taxon>Flavobacteriia</taxon>
        <taxon>Flavobacteriales</taxon>
        <taxon>Flavobacteriaceae</taxon>
        <taxon>Pseudotenacibaculum</taxon>
    </lineage>
</organism>
<proteinExistence type="predicted"/>
<evidence type="ECO:0000256" key="2">
    <source>
        <dbReference type="SAM" id="Phobius"/>
    </source>
</evidence>
<feature type="compositionally biased region" description="Basic and acidic residues" evidence="1">
    <location>
        <begin position="69"/>
        <end position="78"/>
    </location>
</feature>
<keyword evidence="2" id="KW-1133">Transmembrane helix</keyword>
<dbReference type="RefSeq" id="WP_379665585.1">
    <property type="nucleotide sequence ID" value="NZ_JBHULH010000003.1"/>
</dbReference>
<dbReference type="EMBL" id="JBHULH010000003">
    <property type="protein sequence ID" value="MFD2566875.1"/>
    <property type="molecule type" value="Genomic_DNA"/>
</dbReference>
<evidence type="ECO:0000256" key="1">
    <source>
        <dbReference type="SAM" id="MobiDB-lite"/>
    </source>
</evidence>
<name>A0ABW5LQH8_9FLAO</name>
<keyword evidence="4" id="KW-1185">Reference proteome</keyword>
<protein>
    <recommendedName>
        <fullName evidence="5">Outer membrane protein beta-barrel domain-containing protein</fullName>
    </recommendedName>
</protein>
<keyword evidence="2" id="KW-0472">Membrane</keyword>
<gene>
    <name evidence="3" type="ORF">ACFSRZ_05800</name>
</gene>
<dbReference type="Proteomes" id="UP001597508">
    <property type="component" value="Unassembled WGS sequence"/>
</dbReference>
<sequence>MENRKNIDHLFQEKLEHLEQSPRPDMWLQIEGRLAKKKKRRFPIWWIYSGAAIVVMGLLLIPLLENKKQDPDPFRTTDPDITVSPKDKEDLKKSKTKETETPLPSTKKKTPSLLPKQQLEEVVIAEEYVPKKPTETNNTIDKKTLEKERLRTEVEFTALLSFPADEFNVMSFKTSALNSFIKTKKEQPLASLLDVVQQQDSAADENSKKKRWAVLPSYGYSKAASFSNTSSIDRSLQENPVNGDYNSSVGVNVSYKIADKWVVRSGVYSQQMSYTTKDIGIVSGVISSGLNSVNQNIPLSGSTDFNSSGGVFIGSSSDAQNIAAGLTSATLVTNDAELQQVYSYTEVPLEVTYLLKTHNEFSVGIVSGFSTLFLNKNEVQLKSSQYSSALGQANNLNSVNFSANFGLDLDYAITQQWLFNLNPMFKAHLNTFSRNSNGFQPYFLGVYAGIKYQF</sequence>
<evidence type="ECO:0000313" key="4">
    <source>
        <dbReference type="Proteomes" id="UP001597508"/>
    </source>
</evidence>
<feature type="compositionally biased region" description="Basic and acidic residues" evidence="1">
    <location>
        <begin position="85"/>
        <end position="100"/>
    </location>
</feature>